<sequence length="339" mass="37042">MCKQLDVLALQSLLRPHHYPKSRRDLQRYFERRGNPRVLQARSERIVLWGKRDHFLHGPPRVLGPNHLASVLEQQPVCVDGALNGGDAISRYSGQIINCFPSPYTQTRGRRAQGVIPRLHAQQAVAARLEAEGGVLRLGAHEGITVEFVAQGLIERAVLLAGEALPFDFGMERVSGFSDLDGTGVSCGAKVGLSRVKEDQRVDGRHQWRTLDRRVQQVRVSGVAEQGAAPRAVVGLTASLILETAKDHKMQLCLEEGGFHCLHLVVAALAARGTIPGGKGVVKQAKAISIHHLRGPVYLSSCGRCSGSEQGSWGRQERQKKHRSRPAGLMGREDECGVI</sequence>
<protein>
    <submittedName>
        <fullName evidence="2">Uncharacterized protein</fullName>
    </submittedName>
</protein>
<accession>A0A4P9WF53</accession>
<evidence type="ECO:0000313" key="2">
    <source>
        <dbReference type="EMBL" id="RKO89640.1"/>
    </source>
</evidence>
<gene>
    <name evidence="2" type="ORF">BDK51DRAFT_25524</name>
</gene>
<dbReference type="AlphaFoldDB" id="A0A4P9WF53"/>
<name>A0A4P9WF53_9FUNG</name>
<dbReference type="EMBL" id="KZ995976">
    <property type="protein sequence ID" value="RKO89640.1"/>
    <property type="molecule type" value="Genomic_DNA"/>
</dbReference>
<dbReference type="Proteomes" id="UP000269721">
    <property type="component" value="Unassembled WGS sequence"/>
</dbReference>
<reference evidence="3" key="1">
    <citation type="journal article" date="2018" name="Nat. Microbiol.">
        <title>Leveraging single-cell genomics to expand the fungal tree of life.</title>
        <authorList>
            <person name="Ahrendt S.R."/>
            <person name="Quandt C.A."/>
            <person name="Ciobanu D."/>
            <person name="Clum A."/>
            <person name="Salamov A."/>
            <person name="Andreopoulos B."/>
            <person name="Cheng J.F."/>
            <person name="Woyke T."/>
            <person name="Pelin A."/>
            <person name="Henrissat B."/>
            <person name="Reynolds N.K."/>
            <person name="Benny G.L."/>
            <person name="Smith M.E."/>
            <person name="James T.Y."/>
            <person name="Grigoriev I.V."/>
        </authorList>
    </citation>
    <scope>NUCLEOTIDE SEQUENCE [LARGE SCALE GENOMIC DNA]</scope>
</reference>
<evidence type="ECO:0000256" key="1">
    <source>
        <dbReference type="SAM" id="MobiDB-lite"/>
    </source>
</evidence>
<keyword evidence="3" id="KW-1185">Reference proteome</keyword>
<organism evidence="2 3">
    <name type="scientific">Blyttiomyces helicus</name>
    <dbReference type="NCBI Taxonomy" id="388810"/>
    <lineage>
        <taxon>Eukaryota</taxon>
        <taxon>Fungi</taxon>
        <taxon>Fungi incertae sedis</taxon>
        <taxon>Chytridiomycota</taxon>
        <taxon>Chytridiomycota incertae sedis</taxon>
        <taxon>Chytridiomycetes</taxon>
        <taxon>Chytridiomycetes incertae sedis</taxon>
        <taxon>Blyttiomyces</taxon>
    </lineage>
</organism>
<proteinExistence type="predicted"/>
<evidence type="ECO:0000313" key="3">
    <source>
        <dbReference type="Proteomes" id="UP000269721"/>
    </source>
</evidence>
<feature type="region of interest" description="Disordered" evidence="1">
    <location>
        <begin position="308"/>
        <end position="339"/>
    </location>
</feature>